<proteinExistence type="predicted"/>
<dbReference type="Pfam" id="PF05168">
    <property type="entry name" value="HEPN"/>
    <property type="match status" value="1"/>
</dbReference>
<dbReference type="SUPFAM" id="SSF81593">
    <property type="entry name" value="Nucleotidyltransferase substrate binding subunit/domain"/>
    <property type="match status" value="1"/>
</dbReference>
<dbReference type="PROSITE" id="PS50910">
    <property type="entry name" value="HEPN"/>
    <property type="match status" value="1"/>
</dbReference>
<protein>
    <submittedName>
        <fullName evidence="2">HEPN domain protein</fullName>
    </submittedName>
</protein>
<dbReference type="EMBL" id="CP001936">
    <property type="protein sequence ID" value="ADD03067.1"/>
    <property type="molecule type" value="Genomic_DNA"/>
</dbReference>
<dbReference type="OrthoDB" id="9808176at2"/>
<evidence type="ECO:0000259" key="1">
    <source>
        <dbReference type="PROSITE" id="PS50910"/>
    </source>
</evidence>
<dbReference type="KEGG" id="tit:Thit_1824"/>
<evidence type="ECO:0000313" key="2">
    <source>
        <dbReference type="EMBL" id="ADD03067.1"/>
    </source>
</evidence>
<dbReference type="HOGENOM" id="CLU_2669880_0_0_9"/>
<dbReference type="RefSeq" id="WP_012995781.1">
    <property type="nucleotide sequence ID" value="NC_013921.1"/>
</dbReference>
<sequence length="75" mass="8558">MTNGQAEYKQWLEYADSDYKAAAALLKTDLHNIVCFHAQQAIEKFLKAYLVLNGINPPKIHSIIRSLQNPKILMD</sequence>
<organism evidence="2 3">
    <name type="scientific">Thermoanaerobacter italicus (strain DSM 9252 / Ab9)</name>
    <dbReference type="NCBI Taxonomy" id="580331"/>
    <lineage>
        <taxon>Bacteria</taxon>
        <taxon>Bacillati</taxon>
        <taxon>Bacillota</taxon>
        <taxon>Clostridia</taxon>
        <taxon>Thermoanaerobacterales</taxon>
        <taxon>Thermoanaerobacteraceae</taxon>
        <taxon>Thermoanaerobacter</taxon>
    </lineage>
</organism>
<evidence type="ECO:0000313" key="3">
    <source>
        <dbReference type="Proteomes" id="UP000001552"/>
    </source>
</evidence>
<accession>D3T4B5</accession>
<gene>
    <name evidence="2" type="ordered locus">Thit_1824</name>
</gene>
<keyword evidence="3" id="KW-1185">Reference proteome</keyword>
<dbReference type="AlphaFoldDB" id="D3T4B5"/>
<feature type="domain" description="HEPN" evidence="1">
    <location>
        <begin position="12"/>
        <end position="75"/>
    </location>
</feature>
<dbReference type="Gene3D" id="1.20.120.330">
    <property type="entry name" value="Nucleotidyltransferases domain 2"/>
    <property type="match status" value="1"/>
</dbReference>
<name>D3T4B5_THEIA</name>
<dbReference type="Proteomes" id="UP000001552">
    <property type="component" value="Chromosome"/>
</dbReference>
<dbReference type="InterPro" id="IPR007842">
    <property type="entry name" value="HEPN_dom"/>
</dbReference>
<reference evidence="2" key="1">
    <citation type="submission" date="2010-02" db="EMBL/GenBank/DDBJ databases">
        <title>Complete sequence of Thermoanaerobacter italicus Ab9.</title>
        <authorList>
            <consortium name="US DOE Joint Genome Institute"/>
            <person name="Lucas S."/>
            <person name="Copeland A."/>
            <person name="Lapidus A."/>
            <person name="Cheng J.-F."/>
            <person name="Bruce D."/>
            <person name="Goodwin L."/>
            <person name="Pitluck S."/>
            <person name="Chertkov O."/>
            <person name="Detter J.C."/>
            <person name="Han C."/>
            <person name="Tapia R."/>
            <person name="Land M."/>
            <person name="Hauser L."/>
            <person name="Kyrpides N."/>
            <person name="Mikhailova N."/>
            <person name="Hemme C.L."/>
            <person name="Woyke T."/>
        </authorList>
    </citation>
    <scope>NUCLEOTIDE SEQUENCE [LARGE SCALE GENOMIC DNA]</scope>
    <source>
        <strain evidence="2">Ab9</strain>
    </source>
</reference>
<dbReference type="eggNOG" id="COG2250">
    <property type="taxonomic scope" value="Bacteria"/>
</dbReference>